<feature type="transmembrane region" description="Helical" evidence="12">
    <location>
        <begin position="32"/>
        <end position="51"/>
    </location>
</feature>
<evidence type="ECO:0000256" key="6">
    <source>
        <dbReference type="ARBA" id="ARBA00022692"/>
    </source>
</evidence>
<accession>A0A3D8GNC6</accession>
<dbReference type="GO" id="GO:0006935">
    <property type="term" value="P:chemotaxis"/>
    <property type="evidence" value="ECO:0007669"/>
    <property type="project" value="UniProtKB-KW"/>
</dbReference>
<dbReference type="PANTHER" id="PTHR30433:SF3">
    <property type="entry name" value="MOTILITY PROTEIN A"/>
    <property type="match status" value="1"/>
</dbReference>
<evidence type="ECO:0000256" key="7">
    <source>
        <dbReference type="ARBA" id="ARBA00022779"/>
    </source>
</evidence>
<evidence type="ECO:0000256" key="12">
    <source>
        <dbReference type="SAM" id="Phobius"/>
    </source>
</evidence>
<evidence type="ECO:0000259" key="14">
    <source>
        <dbReference type="Pfam" id="PF20560"/>
    </source>
</evidence>
<keyword evidence="3" id="KW-0813">Transport</keyword>
<dbReference type="InterPro" id="IPR002898">
    <property type="entry name" value="MotA_ExbB_proton_chnl"/>
</dbReference>
<dbReference type="PANTHER" id="PTHR30433">
    <property type="entry name" value="CHEMOTAXIS PROTEIN MOTA"/>
    <property type="match status" value="1"/>
</dbReference>
<keyword evidence="8" id="KW-0375">Hydrogen ion transport</keyword>
<proteinExistence type="inferred from homology"/>
<keyword evidence="16" id="KW-1185">Reference proteome</keyword>
<evidence type="ECO:0000256" key="9">
    <source>
        <dbReference type="ARBA" id="ARBA00022989"/>
    </source>
</evidence>
<keyword evidence="15" id="KW-0282">Flagellum</keyword>
<name>A0A3D8GNC6_9BACI</name>
<feature type="transmembrane region" description="Helical" evidence="12">
    <location>
        <begin position="151"/>
        <end position="171"/>
    </location>
</feature>
<dbReference type="GO" id="GO:0071978">
    <property type="term" value="P:bacterial-type flagellum-dependent swarming motility"/>
    <property type="evidence" value="ECO:0007669"/>
    <property type="project" value="InterPro"/>
</dbReference>
<evidence type="ECO:0000313" key="15">
    <source>
        <dbReference type="EMBL" id="RDU35918.1"/>
    </source>
</evidence>
<evidence type="ECO:0000256" key="5">
    <source>
        <dbReference type="ARBA" id="ARBA00022500"/>
    </source>
</evidence>
<keyword evidence="11 12" id="KW-0472">Membrane</keyword>
<dbReference type="OrthoDB" id="9806929at2"/>
<evidence type="ECO:0000256" key="4">
    <source>
        <dbReference type="ARBA" id="ARBA00022475"/>
    </source>
</evidence>
<evidence type="ECO:0000256" key="8">
    <source>
        <dbReference type="ARBA" id="ARBA00022781"/>
    </source>
</evidence>
<dbReference type="Pfam" id="PF20560">
    <property type="entry name" value="MotA_N"/>
    <property type="match status" value="1"/>
</dbReference>
<evidence type="ECO:0000259" key="13">
    <source>
        <dbReference type="Pfam" id="PF01618"/>
    </source>
</evidence>
<keyword evidence="15" id="KW-0966">Cell projection</keyword>
<dbReference type="PROSITE" id="PS01307">
    <property type="entry name" value="MOTA"/>
    <property type="match status" value="1"/>
</dbReference>
<reference evidence="15 16" key="1">
    <citation type="submission" date="2018-07" db="EMBL/GenBank/DDBJ databases">
        <title>Bacillus sp. YLB-04 draft genome sequence.</title>
        <authorList>
            <person name="Yu L."/>
            <person name="Tang X."/>
        </authorList>
    </citation>
    <scope>NUCLEOTIDE SEQUENCE [LARGE SCALE GENOMIC DNA]</scope>
    <source>
        <strain evidence="15 16">YLB-04</strain>
    </source>
</reference>
<evidence type="ECO:0000256" key="3">
    <source>
        <dbReference type="ARBA" id="ARBA00022448"/>
    </source>
</evidence>
<evidence type="ECO:0000256" key="2">
    <source>
        <dbReference type="ARBA" id="ARBA00008038"/>
    </source>
</evidence>
<dbReference type="RefSeq" id="WP_115452846.1">
    <property type="nucleotide sequence ID" value="NZ_QNQT01000007.1"/>
</dbReference>
<dbReference type="NCBIfam" id="NF005997">
    <property type="entry name" value="PRK08124.1"/>
    <property type="match status" value="1"/>
</dbReference>
<dbReference type="InterPro" id="IPR047055">
    <property type="entry name" value="MotA-like"/>
</dbReference>
<evidence type="ECO:0000256" key="10">
    <source>
        <dbReference type="ARBA" id="ARBA00023065"/>
    </source>
</evidence>
<evidence type="ECO:0000313" key="16">
    <source>
        <dbReference type="Proteomes" id="UP000257144"/>
    </source>
</evidence>
<protein>
    <submittedName>
        <fullName evidence="15">Flagellar motor protein MotA</fullName>
    </submittedName>
</protein>
<keyword evidence="4" id="KW-1003">Cell membrane</keyword>
<organism evidence="15 16">
    <name type="scientific">Neobacillus piezotolerans</name>
    <dbReference type="NCBI Taxonomy" id="2259171"/>
    <lineage>
        <taxon>Bacteria</taxon>
        <taxon>Bacillati</taxon>
        <taxon>Bacillota</taxon>
        <taxon>Bacilli</taxon>
        <taxon>Bacillales</taxon>
        <taxon>Bacillaceae</taxon>
        <taxon>Neobacillus</taxon>
    </lineage>
</organism>
<sequence>MSSIFGIILALLAIGFGMVLKGAPLASLNNPAAFLIIFGGTAAALYIAFPFREMKKFPKLLKIALFEPKLPSKAETIAKLIACAEIAKKEGFLALEGIAESTTDPFFKKGLEMIIDGYEAEFIEEVLFEEVEAIQMRHQAGALIFTQAGTYAPTLGVLGAVVGLIAALGSLSEIEKIGHSISAAFIATLLGIFSGYVLWHPLANKLKRISKREQDSKLIIIEGLLAIYEGILPGALEKKLTVHIPLSERKEYENLDKGALLEEKSA</sequence>
<dbReference type="Pfam" id="PF01618">
    <property type="entry name" value="MotA_ExbB"/>
    <property type="match status" value="1"/>
</dbReference>
<keyword evidence="7" id="KW-0283">Flagellar rotation</keyword>
<dbReference type="Proteomes" id="UP000257144">
    <property type="component" value="Unassembled WGS sequence"/>
</dbReference>
<dbReference type="GO" id="GO:0005886">
    <property type="term" value="C:plasma membrane"/>
    <property type="evidence" value="ECO:0007669"/>
    <property type="project" value="UniProtKB-SubCell"/>
</dbReference>
<comment type="subcellular location">
    <subcellularLocation>
        <location evidence="1">Cell membrane</location>
        <topology evidence="1">Multi-pass membrane protein</topology>
    </subcellularLocation>
</comment>
<keyword evidence="9 12" id="KW-1133">Transmembrane helix</keyword>
<dbReference type="InterPro" id="IPR046786">
    <property type="entry name" value="MotA_N"/>
</dbReference>
<dbReference type="AlphaFoldDB" id="A0A3D8GNC6"/>
<feature type="transmembrane region" description="Helical" evidence="12">
    <location>
        <begin position="177"/>
        <end position="198"/>
    </location>
</feature>
<feature type="domain" description="Motility protein A N-terminal" evidence="14">
    <location>
        <begin position="4"/>
        <end position="86"/>
    </location>
</feature>
<comment type="caution">
    <text evidence="15">The sequence shown here is derived from an EMBL/GenBank/DDBJ whole genome shotgun (WGS) entry which is preliminary data.</text>
</comment>
<comment type="similarity">
    <text evidence="2">Belongs to the MotA family.</text>
</comment>
<dbReference type="GO" id="GO:1902600">
    <property type="term" value="P:proton transmembrane transport"/>
    <property type="evidence" value="ECO:0007669"/>
    <property type="project" value="UniProtKB-KW"/>
</dbReference>
<gene>
    <name evidence="15" type="ORF">DRW41_15085</name>
</gene>
<keyword evidence="5" id="KW-0145">Chemotaxis</keyword>
<keyword evidence="10" id="KW-0406">Ion transport</keyword>
<feature type="domain" description="MotA/TolQ/ExbB proton channel" evidence="13">
    <location>
        <begin position="100"/>
        <end position="215"/>
    </location>
</feature>
<dbReference type="InterPro" id="IPR000540">
    <property type="entry name" value="Flag_MotA_CS"/>
</dbReference>
<keyword evidence="6 12" id="KW-0812">Transmembrane</keyword>
<keyword evidence="15" id="KW-0969">Cilium</keyword>
<dbReference type="EMBL" id="QNQT01000007">
    <property type="protein sequence ID" value="RDU35918.1"/>
    <property type="molecule type" value="Genomic_DNA"/>
</dbReference>
<evidence type="ECO:0000256" key="1">
    <source>
        <dbReference type="ARBA" id="ARBA00004651"/>
    </source>
</evidence>
<evidence type="ECO:0000256" key="11">
    <source>
        <dbReference type="ARBA" id="ARBA00023136"/>
    </source>
</evidence>